<dbReference type="SUPFAM" id="SSF46785">
    <property type="entry name" value="Winged helix' DNA-binding domain"/>
    <property type="match status" value="1"/>
</dbReference>
<dbReference type="eggNOG" id="arCOG03420">
    <property type="taxonomic scope" value="Archaea"/>
</dbReference>
<reference evidence="1 2" key="1">
    <citation type="journal article" date="2014" name="PLoS ONE">
        <title>Genome Sequence of Candidatus Nitrososphaera evergladensis from Group I.1b Enriched from Everglades Soil Reveals Novel Genomic Features of the Ammonia-Oxidizing Archaea.</title>
        <authorList>
            <person name="Zhalnina K.V."/>
            <person name="Dias R."/>
            <person name="Leonard M.T."/>
            <person name="Dorr de Quadros P."/>
            <person name="Camargo F.A."/>
            <person name="Drew J.C."/>
            <person name="Farmerie W.G."/>
            <person name="Daroub S.H."/>
            <person name="Triplett E.W."/>
        </authorList>
    </citation>
    <scope>NUCLEOTIDE SEQUENCE [LARGE SCALE GENOMIC DNA]</scope>
    <source>
        <strain evidence="1 2">SR1</strain>
    </source>
</reference>
<dbReference type="InterPro" id="IPR036390">
    <property type="entry name" value="WH_DNA-bd_sf"/>
</dbReference>
<dbReference type="Pfam" id="PF12840">
    <property type="entry name" value="HTH_20"/>
    <property type="match status" value="1"/>
</dbReference>
<keyword evidence="2" id="KW-1185">Reference proteome</keyword>
<dbReference type="HOGENOM" id="CLU_878842_0_0_2"/>
<accession>A0A075MT37</accession>
<proteinExistence type="predicted"/>
<organism evidence="1 2">
    <name type="scientific">Candidatus Nitrososphaera evergladensis SR1</name>
    <dbReference type="NCBI Taxonomy" id="1459636"/>
    <lineage>
        <taxon>Archaea</taxon>
        <taxon>Nitrososphaerota</taxon>
        <taxon>Nitrososphaeria</taxon>
        <taxon>Nitrososphaerales</taxon>
        <taxon>Nitrososphaeraceae</taxon>
        <taxon>Nitrososphaera</taxon>
    </lineage>
</organism>
<dbReference type="InterPro" id="IPR011991">
    <property type="entry name" value="ArsR-like_HTH"/>
</dbReference>
<dbReference type="STRING" id="1459636.NTE_02224"/>
<dbReference type="CDD" id="cd00090">
    <property type="entry name" value="HTH_ARSR"/>
    <property type="match status" value="1"/>
</dbReference>
<evidence type="ECO:0000313" key="1">
    <source>
        <dbReference type="EMBL" id="AIF84278.1"/>
    </source>
</evidence>
<dbReference type="InterPro" id="IPR036388">
    <property type="entry name" value="WH-like_DNA-bd_sf"/>
</dbReference>
<dbReference type="KEGG" id="nev:NTE_02224"/>
<gene>
    <name evidence="1" type="ORF">NTE_02224</name>
</gene>
<sequence length="363" mass="40089">MNRVSNRYKKCYNCLCVKLPLFINKSLYHYKELYNSIQHICIALARKSLVSVSDYDGQASAKKITVFRDVAQMRVLSNPVAWRIMELLSKEPMYPAQVAKELRIHEQSAYYYIRRLLRAGAVEEAGSNLVRGGTARLYQASSPAFGIELDWGETVVEAPGAGRHRGALRFFEGFVHDGVFDGLIVVGAPEPHGQYKSSARDGHYAVHLAFFLGKVSGVMPAEFAVKLDVDAKAEKVLSGSNLVSIGGPGTNIVTAEFNRYLPIRFDEENFWSGLVDGAGRRYSQDNHGLIAKIKNPYDNGKSSVIVVAGVRSAGTKSAVIALTNYGEEILKRYKSKEDWALVVQGFDMDADGKIDHVDVVSNS</sequence>
<dbReference type="Gene3D" id="1.10.10.10">
    <property type="entry name" value="Winged helix-like DNA-binding domain superfamily/Winged helix DNA-binding domain"/>
    <property type="match status" value="1"/>
</dbReference>
<dbReference type="InterPro" id="IPR018247">
    <property type="entry name" value="EF_Hand_1_Ca_BS"/>
</dbReference>
<evidence type="ECO:0000313" key="2">
    <source>
        <dbReference type="Proteomes" id="UP000028194"/>
    </source>
</evidence>
<dbReference type="AlphaFoldDB" id="A0A075MT37"/>
<dbReference type="EMBL" id="CP007174">
    <property type="protein sequence ID" value="AIF84278.1"/>
    <property type="molecule type" value="Genomic_DNA"/>
</dbReference>
<protein>
    <submittedName>
        <fullName evidence="1">Putative transcriptional regulator</fullName>
    </submittedName>
</protein>
<name>A0A075MT37_9ARCH</name>
<dbReference type="Proteomes" id="UP000028194">
    <property type="component" value="Chromosome"/>
</dbReference>
<dbReference type="eggNOG" id="arCOG01687">
    <property type="taxonomic scope" value="Archaea"/>
</dbReference>
<dbReference type="PROSITE" id="PS00018">
    <property type="entry name" value="EF_HAND_1"/>
    <property type="match status" value="1"/>
</dbReference>